<feature type="region of interest" description="Disordered" evidence="2">
    <location>
        <begin position="1"/>
        <end position="26"/>
    </location>
</feature>
<feature type="region of interest" description="Disordered" evidence="2">
    <location>
        <begin position="123"/>
        <end position="154"/>
    </location>
</feature>
<proteinExistence type="inferred from homology"/>
<dbReference type="GO" id="GO:0008233">
    <property type="term" value="F:peptidase activity"/>
    <property type="evidence" value="ECO:0007669"/>
    <property type="project" value="UniProtKB-KW"/>
</dbReference>
<sequence length="545" mass="57798">MNTLWKSSRQHLHRGSQFPPTPSPATRRLPPFSCSSAAHLPRPRLARLPPRRPLLTLAIETSCDDTCVAILEKSAATGAARLHFNERITSDNRAFGGVHPLTAVASHTEHIAPLVRRALRALPKADGDGGNGGVGDGGGDDHGKNGKKSSLFVDGSLRSKPDFVSVTRGPGMTSNLATGLNVAKGLAVAWDVPLLAVNHMQAHALTPRLVAALRDGQGGRAAEDPTNGGGGGGGGGGDGETGSPARQHHHPHPRFPFLSLLVSGGHTMLVRSQSLNDHVILADTSNIAVGDMLDKCARMILPSSSSPSSSSDPGMYGPQFEEFAFPGSSESAPFDYDYAYAPPASRPDEIKPLELGHDIVLTPPLSRMGKGPVAASTYEFAGLNGQVQKVMHARPDMDVDMRRALARATMTLVFEHLVTRVLFALRADRAASARETAGGLGEGAIKTLVLSGGVASNRFLRHVVREMLDVRGYADVEVVAPPVSLCTDNAAMIAWTAMEMYEEGWRSDLDILVMRKWPLDPNAEGGGILGASGWYKASETLKIDS</sequence>
<dbReference type="GO" id="GO:0061711">
    <property type="term" value="F:tRNA N(6)-L-threonylcarbamoyladenine synthase activity"/>
    <property type="evidence" value="ECO:0007669"/>
    <property type="project" value="UniProtKB-EC"/>
</dbReference>
<keyword evidence="1" id="KW-0808">Transferase</keyword>
<organism evidence="4">
    <name type="scientific">Rosellinia necatrix</name>
    <name type="common">White root-rot fungus</name>
    <dbReference type="NCBI Taxonomy" id="77044"/>
    <lineage>
        <taxon>Eukaryota</taxon>
        <taxon>Fungi</taxon>
        <taxon>Dikarya</taxon>
        <taxon>Ascomycota</taxon>
        <taxon>Pezizomycotina</taxon>
        <taxon>Sordariomycetes</taxon>
        <taxon>Xylariomycetidae</taxon>
        <taxon>Xylariales</taxon>
        <taxon>Xylariaceae</taxon>
        <taxon>Rosellinia</taxon>
    </lineage>
</organism>
<dbReference type="InterPro" id="IPR017860">
    <property type="entry name" value="Peptidase_M22_CS"/>
</dbReference>
<protein>
    <submittedName>
        <fullName evidence="4">Putative glycoprotease family protein</fullName>
    </submittedName>
</protein>
<dbReference type="GO" id="GO:0006508">
    <property type="term" value="P:proteolysis"/>
    <property type="evidence" value="ECO:0007669"/>
    <property type="project" value="UniProtKB-KW"/>
</dbReference>
<evidence type="ECO:0000256" key="2">
    <source>
        <dbReference type="SAM" id="MobiDB-lite"/>
    </source>
</evidence>
<dbReference type="HAMAP" id="MF_01445">
    <property type="entry name" value="TsaD"/>
    <property type="match status" value="1"/>
</dbReference>
<feature type="region of interest" description="Disordered" evidence="2">
    <location>
        <begin position="216"/>
        <end position="256"/>
    </location>
</feature>
<feature type="compositionally biased region" description="Gly residues" evidence="2">
    <location>
        <begin position="227"/>
        <end position="240"/>
    </location>
</feature>
<dbReference type="PANTHER" id="PTHR11735:SF6">
    <property type="entry name" value="TRNA N6-ADENOSINE THREONYLCARBAMOYLTRANSFERASE, MITOCHONDRIAL"/>
    <property type="match status" value="1"/>
</dbReference>
<evidence type="ECO:0000256" key="1">
    <source>
        <dbReference type="HAMAP-Rule" id="MF_03179"/>
    </source>
</evidence>
<accession>A0A1W2TBA0</accession>
<dbReference type="Proteomes" id="UP000054516">
    <property type="component" value="Unassembled WGS sequence"/>
</dbReference>
<dbReference type="AlphaFoldDB" id="A0A1W2TBA0"/>
<dbReference type="OrthoDB" id="10259622at2759"/>
<dbReference type="SUPFAM" id="SSF53067">
    <property type="entry name" value="Actin-like ATPase domain"/>
    <property type="match status" value="2"/>
</dbReference>
<keyword evidence="1" id="KW-0496">Mitochondrion</keyword>
<keyword evidence="1" id="KW-0819">tRNA processing</keyword>
<keyword evidence="5" id="KW-1185">Reference proteome</keyword>
<feature type="domain" description="Gcp-like" evidence="3">
    <location>
        <begin position="251"/>
        <end position="495"/>
    </location>
</feature>
<name>A0A1W2TBA0_ROSNE</name>
<comment type="subunit">
    <text evidence="1">Homodimer.</text>
</comment>
<comment type="similarity">
    <text evidence="1">Belongs to the KAE1 / TsaD family.</text>
</comment>
<gene>
    <name evidence="4" type="ORF">SAMD00023353_0802330</name>
</gene>
<reference evidence="4" key="1">
    <citation type="submission" date="2016-03" db="EMBL/GenBank/DDBJ databases">
        <title>Draft genome sequence of Rosellinia necatrix.</title>
        <authorList>
            <person name="Kanematsu S."/>
        </authorList>
    </citation>
    <scope>NUCLEOTIDE SEQUENCE [LARGE SCALE GENOMIC DNA]</scope>
    <source>
        <strain evidence="4">W97</strain>
    </source>
</reference>
<evidence type="ECO:0000313" key="4">
    <source>
        <dbReference type="EMBL" id="GAP84910.1"/>
    </source>
</evidence>
<feature type="compositionally biased region" description="Gly residues" evidence="2">
    <location>
        <begin position="128"/>
        <end position="137"/>
    </location>
</feature>
<comment type="cofactor">
    <cofactor evidence="1">
        <name>a divalent metal cation</name>
        <dbReference type="ChEBI" id="CHEBI:60240"/>
    </cofactor>
    <text evidence="1">Binds 1 divalent metal cation per subunit.</text>
</comment>
<comment type="subcellular location">
    <subcellularLocation>
        <location evidence="1">Mitochondrion</location>
    </subcellularLocation>
</comment>
<dbReference type="GO" id="GO:0005739">
    <property type="term" value="C:mitochondrion"/>
    <property type="evidence" value="ECO:0007669"/>
    <property type="project" value="UniProtKB-SubCell"/>
</dbReference>
<keyword evidence="1" id="KW-0479">Metal-binding</keyword>
<dbReference type="Gene3D" id="3.30.420.40">
    <property type="match status" value="2"/>
</dbReference>
<dbReference type="Pfam" id="PF00814">
    <property type="entry name" value="TsaD"/>
    <property type="match status" value="2"/>
</dbReference>
<dbReference type="GO" id="GO:0072670">
    <property type="term" value="P:mitochondrial tRNA threonylcarbamoyladenosine modification"/>
    <property type="evidence" value="ECO:0007669"/>
    <property type="project" value="TreeGrafter"/>
</dbReference>
<feature type="domain" description="Gcp-like" evidence="3">
    <location>
        <begin position="161"/>
        <end position="210"/>
    </location>
</feature>
<evidence type="ECO:0000313" key="5">
    <source>
        <dbReference type="Proteomes" id="UP000054516"/>
    </source>
</evidence>
<dbReference type="STRING" id="77044.A0A1W2TBA0"/>
<dbReference type="InterPro" id="IPR000905">
    <property type="entry name" value="Gcp-like_dom"/>
</dbReference>
<keyword evidence="4" id="KW-0645">Protease</keyword>
<dbReference type="InterPro" id="IPR022450">
    <property type="entry name" value="TsaD"/>
</dbReference>
<dbReference type="EMBL" id="DF977453">
    <property type="protein sequence ID" value="GAP84910.1"/>
    <property type="molecule type" value="Genomic_DNA"/>
</dbReference>
<dbReference type="InterPro" id="IPR043129">
    <property type="entry name" value="ATPase_NBD"/>
</dbReference>
<comment type="catalytic activity">
    <reaction evidence="1">
        <text>L-threonylcarbamoyladenylate + adenosine(37) in tRNA = N(6)-L-threonylcarbamoyladenosine(37) in tRNA + AMP + H(+)</text>
        <dbReference type="Rhea" id="RHEA:37059"/>
        <dbReference type="Rhea" id="RHEA-COMP:10162"/>
        <dbReference type="Rhea" id="RHEA-COMP:10163"/>
        <dbReference type="ChEBI" id="CHEBI:15378"/>
        <dbReference type="ChEBI" id="CHEBI:73682"/>
        <dbReference type="ChEBI" id="CHEBI:74411"/>
        <dbReference type="ChEBI" id="CHEBI:74418"/>
        <dbReference type="ChEBI" id="CHEBI:456215"/>
        <dbReference type="EC" id="2.3.1.234"/>
    </reaction>
</comment>
<keyword evidence="4" id="KW-0378">Hydrolase</keyword>
<evidence type="ECO:0000259" key="3">
    <source>
        <dbReference type="Pfam" id="PF00814"/>
    </source>
</evidence>
<dbReference type="PANTHER" id="PTHR11735">
    <property type="entry name" value="TRNA N6-ADENOSINE THREONYLCARBAMOYLTRANSFERASE"/>
    <property type="match status" value="1"/>
</dbReference>
<comment type="function">
    <text evidence="1">Required for the formation of a threonylcarbamoyl group on adenosine at position 37 (t(6)A37) in mitochondrial tRNAs that read codons beginning with adenine. Probably involved in the transfer of the threonylcarbamoyl moiety of threonylcarbamoyl-AMP (TC-AMP) to the N6 group of A37. Involved in mitochondrial genome maintenance.</text>
</comment>
<dbReference type="GO" id="GO:0046872">
    <property type="term" value="F:metal ion binding"/>
    <property type="evidence" value="ECO:0007669"/>
    <property type="project" value="UniProtKB-KW"/>
</dbReference>
<dbReference type="PROSITE" id="PS01016">
    <property type="entry name" value="GLYCOPROTEASE"/>
    <property type="match status" value="1"/>
</dbReference>
<dbReference type="OMA" id="NAAMIGC"/>
<keyword evidence="1" id="KW-0012">Acyltransferase</keyword>